<gene>
    <name evidence="1" type="ORF">E2562_006361</name>
</gene>
<keyword evidence="2" id="KW-1185">Reference proteome</keyword>
<evidence type="ECO:0000313" key="1">
    <source>
        <dbReference type="EMBL" id="KAF0923472.1"/>
    </source>
</evidence>
<protein>
    <submittedName>
        <fullName evidence="1">Uncharacterized protein</fullName>
    </submittedName>
</protein>
<organism evidence="1 2">
    <name type="scientific">Oryza meyeriana var. granulata</name>
    <dbReference type="NCBI Taxonomy" id="110450"/>
    <lineage>
        <taxon>Eukaryota</taxon>
        <taxon>Viridiplantae</taxon>
        <taxon>Streptophyta</taxon>
        <taxon>Embryophyta</taxon>
        <taxon>Tracheophyta</taxon>
        <taxon>Spermatophyta</taxon>
        <taxon>Magnoliopsida</taxon>
        <taxon>Liliopsida</taxon>
        <taxon>Poales</taxon>
        <taxon>Poaceae</taxon>
        <taxon>BOP clade</taxon>
        <taxon>Oryzoideae</taxon>
        <taxon>Oryzeae</taxon>
        <taxon>Oryzinae</taxon>
        <taxon>Oryza</taxon>
        <taxon>Oryza meyeriana</taxon>
    </lineage>
</organism>
<name>A0A6G1EGE4_9ORYZ</name>
<evidence type="ECO:0000313" key="2">
    <source>
        <dbReference type="Proteomes" id="UP000479710"/>
    </source>
</evidence>
<dbReference type="AlphaFoldDB" id="A0A6G1EGE4"/>
<accession>A0A6G1EGE4</accession>
<sequence>MALSLENQGIQLEVTRERDTAVERWWTRREGDEGGSKWRLIRRDGVARWAANQEEIHQRLI</sequence>
<reference evidence="1 2" key="1">
    <citation type="submission" date="2019-11" db="EMBL/GenBank/DDBJ databases">
        <title>Whole genome sequence of Oryza granulata.</title>
        <authorList>
            <person name="Li W."/>
        </authorList>
    </citation>
    <scope>NUCLEOTIDE SEQUENCE [LARGE SCALE GENOMIC DNA]</scope>
    <source>
        <strain evidence="2">cv. Menghai</strain>
        <tissue evidence="1">Leaf</tissue>
    </source>
</reference>
<dbReference type="EMBL" id="SPHZ02000003">
    <property type="protein sequence ID" value="KAF0923472.1"/>
    <property type="molecule type" value="Genomic_DNA"/>
</dbReference>
<comment type="caution">
    <text evidence="1">The sequence shown here is derived from an EMBL/GenBank/DDBJ whole genome shotgun (WGS) entry which is preliminary data.</text>
</comment>
<proteinExistence type="predicted"/>
<dbReference type="Proteomes" id="UP000479710">
    <property type="component" value="Unassembled WGS sequence"/>
</dbReference>